<dbReference type="Proteomes" id="UP001431209">
    <property type="component" value="Unassembled WGS sequence"/>
</dbReference>
<keyword evidence="2" id="KW-1185">Reference proteome</keyword>
<evidence type="ECO:0000313" key="2">
    <source>
        <dbReference type="Proteomes" id="UP001431209"/>
    </source>
</evidence>
<accession>A0AAW2Z4R7</accession>
<dbReference type="CDD" id="cd02208">
    <property type="entry name" value="cupin_RmlC-like"/>
    <property type="match status" value="1"/>
</dbReference>
<protein>
    <submittedName>
        <fullName evidence="1">Uncharacterized protein</fullName>
    </submittedName>
</protein>
<name>A0AAW2Z4R7_9EUKA</name>
<dbReference type="SUPFAM" id="SSF51182">
    <property type="entry name" value="RmlC-like cupins"/>
    <property type="match status" value="1"/>
</dbReference>
<dbReference type="InterPro" id="IPR011051">
    <property type="entry name" value="RmlC_Cupin_sf"/>
</dbReference>
<dbReference type="Gene3D" id="2.60.120.10">
    <property type="entry name" value="Jelly Rolls"/>
    <property type="match status" value="1"/>
</dbReference>
<proteinExistence type="predicted"/>
<sequence length="248" mass="27833">MRKGILFYLAGLLITLTLSSWAYVGVTRFRQSQRVRSWSAGKRILSLSTQDQDNTVEIVTRSNETNGLYSKVILRNAYHGVCGNNPSANPPLTRPCTPPLHYHLKIREIFKVTKGELGYILNGEKGIKKVGESVDVRPLDHHTIWAEGNGDVEAEVLLQNSGPTPIGAGDDTYVENFYSVVRDSNGHPETMEEYYLLSGNDVYLAKYPRAVNAAIYSVVNVIAPLLGYKVHYREYTTNYDLIPPEKRI</sequence>
<evidence type="ECO:0000313" key="1">
    <source>
        <dbReference type="EMBL" id="KAL0484389.1"/>
    </source>
</evidence>
<reference evidence="1 2" key="1">
    <citation type="submission" date="2024-03" db="EMBL/GenBank/DDBJ databases">
        <title>The Acrasis kona genome and developmental transcriptomes reveal deep origins of eukaryotic multicellular pathways.</title>
        <authorList>
            <person name="Sheikh S."/>
            <person name="Fu C.-J."/>
            <person name="Brown M.W."/>
            <person name="Baldauf S.L."/>
        </authorList>
    </citation>
    <scope>NUCLEOTIDE SEQUENCE [LARGE SCALE GENOMIC DNA]</scope>
    <source>
        <strain evidence="1 2">ATCC MYA-3509</strain>
    </source>
</reference>
<gene>
    <name evidence="1" type="ORF">AKO1_005054</name>
</gene>
<comment type="caution">
    <text evidence="1">The sequence shown here is derived from an EMBL/GenBank/DDBJ whole genome shotgun (WGS) entry which is preliminary data.</text>
</comment>
<dbReference type="InterPro" id="IPR014710">
    <property type="entry name" value="RmlC-like_jellyroll"/>
</dbReference>
<dbReference type="AlphaFoldDB" id="A0AAW2Z4R7"/>
<dbReference type="EMBL" id="JAOPGA020001037">
    <property type="protein sequence ID" value="KAL0484389.1"/>
    <property type="molecule type" value="Genomic_DNA"/>
</dbReference>
<organism evidence="1 2">
    <name type="scientific">Acrasis kona</name>
    <dbReference type="NCBI Taxonomy" id="1008807"/>
    <lineage>
        <taxon>Eukaryota</taxon>
        <taxon>Discoba</taxon>
        <taxon>Heterolobosea</taxon>
        <taxon>Tetramitia</taxon>
        <taxon>Eutetramitia</taxon>
        <taxon>Acrasidae</taxon>
        <taxon>Acrasis</taxon>
    </lineage>
</organism>